<keyword evidence="3" id="KW-0804">Transcription</keyword>
<dbReference type="CDD" id="cd06294">
    <property type="entry name" value="PBP1_MalR-like"/>
    <property type="match status" value="1"/>
</dbReference>
<accession>A0A9W5W7S4</accession>
<dbReference type="SMART" id="SM00354">
    <property type="entry name" value="HTH_LACI"/>
    <property type="match status" value="1"/>
</dbReference>
<gene>
    <name evidence="6" type="ORF">BG53_13235</name>
</gene>
<keyword evidence="1" id="KW-0805">Transcription regulation</keyword>
<name>A0A9W5W7S4_9BACL</name>
<feature type="domain" description="HTH cro/C1-type" evidence="5">
    <location>
        <begin position="2"/>
        <end position="47"/>
    </location>
</feature>
<evidence type="ECO:0000259" key="4">
    <source>
        <dbReference type="PROSITE" id="PS50932"/>
    </source>
</evidence>
<evidence type="ECO:0000256" key="3">
    <source>
        <dbReference type="ARBA" id="ARBA00023163"/>
    </source>
</evidence>
<dbReference type="AlphaFoldDB" id="A0A9W5W7S4"/>
<evidence type="ECO:0000313" key="7">
    <source>
        <dbReference type="Proteomes" id="UP000053750"/>
    </source>
</evidence>
<protein>
    <submittedName>
        <fullName evidence="6">LacI family transcriptional regulator</fullName>
    </submittedName>
</protein>
<dbReference type="Gene3D" id="3.40.50.2300">
    <property type="match status" value="2"/>
</dbReference>
<evidence type="ECO:0000256" key="2">
    <source>
        <dbReference type="ARBA" id="ARBA00023125"/>
    </source>
</evidence>
<keyword evidence="2" id="KW-0238">DNA-binding</keyword>
<dbReference type="InterPro" id="IPR046335">
    <property type="entry name" value="LacI/GalR-like_sensor"/>
</dbReference>
<dbReference type="InterPro" id="IPR000843">
    <property type="entry name" value="HTH_LacI"/>
</dbReference>
<organism evidence="6 7">
    <name type="scientific">Paenibacillus darwinianus</name>
    <dbReference type="NCBI Taxonomy" id="1380763"/>
    <lineage>
        <taxon>Bacteria</taxon>
        <taxon>Bacillati</taxon>
        <taxon>Bacillota</taxon>
        <taxon>Bacilli</taxon>
        <taxon>Bacillales</taxon>
        <taxon>Paenibacillaceae</taxon>
        <taxon>Paenibacillus</taxon>
    </lineage>
</organism>
<dbReference type="PROSITE" id="PS00356">
    <property type="entry name" value="HTH_LACI_1"/>
    <property type="match status" value="1"/>
</dbReference>
<dbReference type="SUPFAM" id="SSF47413">
    <property type="entry name" value="lambda repressor-like DNA-binding domains"/>
    <property type="match status" value="1"/>
</dbReference>
<dbReference type="GO" id="GO:0000976">
    <property type="term" value="F:transcription cis-regulatory region binding"/>
    <property type="evidence" value="ECO:0007669"/>
    <property type="project" value="TreeGrafter"/>
</dbReference>
<sequence length="341" mass="37350">MNVTIVDIARKAGVSPSTVSRVLSGHPKISAATARKVKEIMEAMDYHPNVMAKSLVSKVTRTIGIVLPRPAEELFLNLFFSEVIRGVVTQATRSGYDLMLTTGSTEREEVDAVNRLVRGRRVDGLILLYSREGDPVIKLLKENNFPFVLIGRSEEHSDILTVDNNNVQAAYDVTRHFIAQGHTRIGFVSGPPDLTVSKDRLAGYRNALAEAGIAARPDWIVEGDFLQESGYRAMSFIMNVPDRPSAIVVMDDVVALGVLGGVTELGFKVPQDLALAGFNNIPMSELTSPPISSVDIGIYQLGYTASQTLLRAVKGEPVHQQRMLIPHRFIARESSIFKPPS</sequence>
<dbReference type="EMBL" id="JFHU01000057">
    <property type="protein sequence ID" value="EXX90620.1"/>
    <property type="molecule type" value="Genomic_DNA"/>
</dbReference>
<dbReference type="PRINTS" id="PR00036">
    <property type="entry name" value="HTHLACI"/>
</dbReference>
<dbReference type="OrthoDB" id="9788209at2"/>
<dbReference type="InterPro" id="IPR010982">
    <property type="entry name" value="Lambda_DNA-bd_dom_sf"/>
</dbReference>
<evidence type="ECO:0000256" key="1">
    <source>
        <dbReference type="ARBA" id="ARBA00023015"/>
    </source>
</evidence>
<dbReference type="InterPro" id="IPR001387">
    <property type="entry name" value="Cro/C1-type_HTH"/>
</dbReference>
<dbReference type="Gene3D" id="1.10.260.40">
    <property type="entry name" value="lambda repressor-like DNA-binding domains"/>
    <property type="match status" value="1"/>
</dbReference>
<dbReference type="GO" id="GO:0003700">
    <property type="term" value="F:DNA-binding transcription factor activity"/>
    <property type="evidence" value="ECO:0007669"/>
    <property type="project" value="TreeGrafter"/>
</dbReference>
<dbReference type="InterPro" id="IPR028082">
    <property type="entry name" value="Peripla_BP_I"/>
</dbReference>
<dbReference type="Pfam" id="PF00356">
    <property type="entry name" value="LacI"/>
    <property type="match status" value="1"/>
</dbReference>
<dbReference type="PROSITE" id="PS50932">
    <property type="entry name" value="HTH_LACI_2"/>
    <property type="match status" value="1"/>
</dbReference>
<dbReference type="SUPFAM" id="SSF53822">
    <property type="entry name" value="Periplasmic binding protein-like I"/>
    <property type="match status" value="1"/>
</dbReference>
<evidence type="ECO:0000259" key="5">
    <source>
        <dbReference type="PROSITE" id="PS50943"/>
    </source>
</evidence>
<dbReference type="PROSITE" id="PS50943">
    <property type="entry name" value="HTH_CROC1"/>
    <property type="match status" value="1"/>
</dbReference>
<dbReference type="PANTHER" id="PTHR30146:SF109">
    <property type="entry name" value="HTH-TYPE TRANSCRIPTIONAL REGULATOR GALS"/>
    <property type="match status" value="1"/>
</dbReference>
<dbReference type="CDD" id="cd01392">
    <property type="entry name" value="HTH_LacI"/>
    <property type="match status" value="1"/>
</dbReference>
<comment type="caution">
    <text evidence="6">The sequence shown here is derived from an EMBL/GenBank/DDBJ whole genome shotgun (WGS) entry which is preliminary data.</text>
</comment>
<feature type="domain" description="HTH lacI-type" evidence="4">
    <location>
        <begin position="3"/>
        <end position="57"/>
    </location>
</feature>
<reference evidence="6 7" key="1">
    <citation type="submission" date="2014-02" db="EMBL/GenBank/DDBJ databases">
        <title>Genome sequence of Paenibacillus darwinianus reveals adaptive mechanisms for survival in Antarctic soils.</title>
        <authorList>
            <person name="Dsouza M."/>
            <person name="Taylor M.W."/>
            <person name="Turner S.J."/>
            <person name="Aislabie J."/>
        </authorList>
    </citation>
    <scope>NUCLEOTIDE SEQUENCE [LARGE SCALE GENOMIC DNA]</scope>
    <source>
        <strain evidence="6 7">CE1</strain>
    </source>
</reference>
<dbReference type="RefSeq" id="WP_036583330.1">
    <property type="nucleotide sequence ID" value="NZ_KK082204.1"/>
</dbReference>
<proteinExistence type="predicted"/>
<evidence type="ECO:0000313" key="6">
    <source>
        <dbReference type="EMBL" id="EXX90620.1"/>
    </source>
</evidence>
<keyword evidence="7" id="KW-1185">Reference proteome</keyword>
<dbReference type="Pfam" id="PF13377">
    <property type="entry name" value="Peripla_BP_3"/>
    <property type="match status" value="1"/>
</dbReference>
<dbReference type="Proteomes" id="UP000053750">
    <property type="component" value="Unassembled WGS sequence"/>
</dbReference>
<dbReference type="PANTHER" id="PTHR30146">
    <property type="entry name" value="LACI-RELATED TRANSCRIPTIONAL REPRESSOR"/>
    <property type="match status" value="1"/>
</dbReference>